<evidence type="ECO:0000313" key="2">
    <source>
        <dbReference type="Proteomes" id="UP000326994"/>
    </source>
</evidence>
<reference evidence="1 2" key="1">
    <citation type="submission" date="2019-08" db="EMBL/GenBank/DDBJ databases">
        <title>Ulvibacter marinistellae sp. nov., isolated from a starfish, Patiria pectinifera.</title>
        <authorList>
            <person name="Kawano K."/>
            <person name="Ushijima N."/>
            <person name="Kihara M."/>
            <person name="Itoh H."/>
        </authorList>
    </citation>
    <scope>NUCLEOTIDE SEQUENCE [LARGE SCALE GENOMIC DNA]</scope>
    <source>
        <strain evidence="1 2">KK4</strain>
    </source>
</reference>
<dbReference type="RefSeq" id="WP_151895332.1">
    <property type="nucleotide sequence ID" value="NZ_BKCF01000010.1"/>
</dbReference>
<keyword evidence="2" id="KW-1185">Reference proteome</keyword>
<organism evidence="1 2">
    <name type="scientific">Patiriisocius marinistellae</name>
    <dbReference type="NCBI Taxonomy" id="2494560"/>
    <lineage>
        <taxon>Bacteria</taxon>
        <taxon>Pseudomonadati</taxon>
        <taxon>Bacteroidota</taxon>
        <taxon>Flavobacteriia</taxon>
        <taxon>Flavobacteriales</taxon>
        <taxon>Flavobacteriaceae</taxon>
        <taxon>Patiriisocius</taxon>
    </lineage>
</organism>
<proteinExistence type="predicted"/>
<name>A0A5J4G1C3_9FLAO</name>
<dbReference type="Proteomes" id="UP000326994">
    <property type="component" value="Unassembled WGS sequence"/>
</dbReference>
<dbReference type="OrthoDB" id="1447989at2"/>
<evidence type="ECO:0000313" key="1">
    <source>
        <dbReference type="EMBL" id="GEQ87414.1"/>
    </source>
</evidence>
<accession>A0A5J4G1C3</accession>
<comment type="caution">
    <text evidence="1">The sequence shown here is derived from an EMBL/GenBank/DDBJ whole genome shotgun (WGS) entry which is preliminary data.</text>
</comment>
<gene>
    <name evidence="1" type="ORF">ULMS_29220</name>
</gene>
<dbReference type="EMBL" id="BKCF01000010">
    <property type="protein sequence ID" value="GEQ87414.1"/>
    <property type="molecule type" value="Genomic_DNA"/>
</dbReference>
<protein>
    <submittedName>
        <fullName evidence="1">Uncharacterized protein</fullName>
    </submittedName>
</protein>
<sequence length="65" mass="7781">MELGQKCKINFDDREYKVIDNRIKKTDKSTTEKEHIIIEHFVDLEEINNPENRKMNVSTTKVYPI</sequence>
<dbReference type="AlphaFoldDB" id="A0A5J4G1C3"/>